<evidence type="ECO:0000259" key="1">
    <source>
        <dbReference type="Pfam" id="PF00296"/>
    </source>
</evidence>
<dbReference type="InterPro" id="IPR019919">
    <property type="entry name" value="Lucif-like_OxRdtase_MSMEG_2256"/>
</dbReference>
<dbReference type="Proteomes" id="UP000051027">
    <property type="component" value="Unassembled WGS sequence"/>
</dbReference>
<reference evidence="2 3" key="1">
    <citation type="submission" date="2015-10" db="EMBL/GenBank/DDBJ databases">
        <title>Metagenome-Assembled Genomes uncover a global brackish microbiome.</title>
        <authorList>
            <person name="Hugerth L.W."/>
            <person name="Larsson J."/>
            <person name="Alneberg J."/>
            <person name="Lindh M.V."/>
            <person name="Legrand C."/>
            <person name="Pinhassi J."/>
            <person name="Andersson A.F."/>
        </authorList>
    </citation>
    <scope>NUCLEOTIDE SEQUENCE [LARGE SCALE GENOMIC DNA]</scope>
    <source>
        <strain evidence="2">BACL1 MAG-120820-bin45</strain>
    </source>
</reference>
<protein>
    <submittedName>
        <fullName evidence="2">F420-dependent oxidoreductase</fullName>
    </submittedName>
</protein>
<dbReference type="InterPro" id="IPR011251">
    <property type="entry name" value="Luciferase-like_dom"/>
</dbReference>
<evidence type="ECO:0000313" key="3">
    <source>
        <dbReference type="Proteomes" id="UP000051027"/>
    </source>
</evidence>
<dbReference type="AlphaFoldDB" id="A0A0R2UFV7"/>
<dbReference type="STRING" id="1655612.ABS10_02825"/>
<evidence type="ECO:0000313" key="2">
    <source>
        <dbReference type="EMBL" id="KRO96259.1"/>
    </source>
</evidence>
<gene>
    <name evidence="2" type="ORF">ABS10_02825</name>
</gene>
<organism evidence="2 3">
    <name type="scientific">SAR86 cluster bacterium BACL1 MAG-120820-bin45</name>
    <dbReference type="NCBI Taxonomy" id="1655612"/>
    <lineage>
        <taxon>Bacteria</taxon>
        <taxon>Pseudomonadati</taxon>
        <taxon>Pseudomonadota</taxon>
        <taxon>Gammaproteobacteria</taxon>
        <taxon>SAR86 cluster</taxon>
    </lineage>
</organism>
<dbReference type="InterPro" id="IPR036661">
    <property type="entry name" value="Luciferase-like_sf"/>
</dbReference>
<sequence>MTKIKIDCAMITRDPAEASEASKRLEDLGYDGAYTFEGPHEPFLPLAAAALATKKLELLTSIAVAFSRNPMTLANLGYDLQLMSQGRFTLGLGSQIKPHIEKRYSMPWSSPAKRMQEMVNAIKAIWSSWHDGEELNFEGEFYKHTLMTPFFNPGKNPFGLPKIYVAGVGPLMTQAAAESADGFLVHPFHTTKFLKNVTTPSLEKGLKLAAKKTFDVSVGVMIATGMNDEEISAARDACKAQIGFYGSTPAYKVVLEQHGWEGIQLELNQLTKKGQWQDIAALITDEMLESIAVSGTPVEVSKQIFDRYGSIATRIAPSIFSGDPSVTAELIKSLKS</sequence>
<dbReference type="CDD" id="cd01097">
    <property type="entry name" value="Tetrahydromethanopterin_reductase"/>
    <property type="match status" value="1"/>
</dbReference>
<name>A0A0R2UFV7_9GAMM</name>
<accession>A0A0R2UFV7</accession>
<dbReference type="PANTHER" id="PTHR43244">
    <property type="match status" value="1"/>
</dbReference>
<dbReference type="EMBL" id="LICS01000004">
    <property type="protein sequence ID" value="KRO96259.1"/>
    <property type="molecule type" value="Genomic_DNA"/>
</dbReference>
<dbReference type="SUPFAM" id="SSF51679">
    <property type="entry name" value="Bacterial luciferase-like"/>
    <property type="match status" value="1"/>
</dbReference>
<dbReference type="GO" id="GO:0016705">
    <property type="term" value="F:oxidoreductase activity, acting on paired donors, with incorporation or reduction of molecular oxygen"/>
    <property type="evidence" value="ECO:0007669"/>
    <property type="project" value="InterPro"/>
</dbReference>
<proteinExistence type="predicted"/>
<dbReference type="Gene3D" id="3.20.20.30">
    <property type="entry name" value="Luciferase-like domain"/>
    <property type="match status" value="1"/>
</dbReference>
<dbReference type="PANTHER" id="PTHR43244:SF2">
    <property type="entry name" value="CONSERVED HYPOTHETICAL ALANINE AND PROLINE-RICH PROTEIN"/>
    <property type="match status" value="1"/>
</dbReference>
<feature type="domain" description="Luciferase-like" evidence="1">
    <location>
        <begin position="14"/>
        <end position="310"/>
    </location>
</feature>
<dbReference type="NCBIfam" id="TIGR03617">
    <property type="entry name" value="F420_MSMEG_2256"/>
    <property type="match status" value="1"/>
</dbReference>
<dbReference type="Pfam" id="PF00296">
    <property type="entry name" value="Bac_luciferase"/>
    <property type="match status" value="1"/>
</dbReference>
<dbReference type="InterPro" id="IPR050564">
    <property type="entry name" value="F420-G6PD/mer"/>
</dbReference>
<comment type="caution">
    <text evidence="2">The sequence shown here is derived from an EMBL/GenBank/DDBJ whole genome shotgun (WGS) entry which is preliminary data.</text>
</comment>